<accession>A0ABS7BVG6</accession>
<organism evidence="2 3">
    <name type="scientific">Paenibacillus sepulcri</name>
    <dbReference type="NCBI Taxonomy" id="359917"/>
    <lineage>
        <taxon>Bacteria</taxon>
        <taxon>Bacillati</taxon>
        <taxon>Bacillota</taxon>
        <taxon>Bacilli</taxon>
        <taxon>Bacillales</taxon>
        <taxon>Paenibacillaceae</taxon>
        <taxon>Paenibacillus</taxon>
    </lineage>
</organism>
<reference evidence="2 3" key="1">
    <citation type="submission" date="2021-07" db="EMBL/GenBank/DDBJ databases">
        <title>Paenibacillus radiodurans sp. nov., isolated from the southeastern edge of Tengger Desert.</title>
        <authorList>
            <person name="Zhang G."/>
        </authorList>
    </citation>
    <scope>NUCLEOTIDE SEQUENCE [LARGE SCALE GENOMIC DNA]</scope>
    <source>
        <strain evidence="2 3">CCM 7311</strain>
    </source>
</reference>
<evidence type="ECO:0000313" key="3">
    <source>
        <dbReference type="Proteomes" id="UP001519887"/>
    </source>
</evidence>
<gene>
    <name evidence="2" type="ORF">K0U00_01115</name>
</gene>
<dbReference type="Proteomes" id="UP001519887">
    <property type="component" value="Unassembled WGS sequence"/>
</dbReference>
<evidence type="ECO:0000313" key="2">
    <source>
        <dbReference type="EMBL" id="MBW7452640.1"/>
    </source>
</evidence>
<feature type="domain" description="CHRD" evidence="1">
    <location>
        <begin position="21"/>
        <end position="154"/>
    </location>
</feature>
<dbReference type="SMART" id="SM00754">
    <property type="entry name" value="CHRD"/>
    <property type="match status" value="1"/>
</dbReference>
<keyword evidence="3" id="KW-1185">Reference proteome</keyword>
<name>A0ABS7BVG6_9BACL</name>
<dbReference type="EMBL" id="JAHZIK010000009">
    <property type="protein sequence ID" value="MBW7452640.1"/>
    <property type="molecule type" value="Genomic_DNA"/>
</dbReference>
<dbReference type="InterPro" id="IPR010895">
    <property type="entry name" value="CHRD"/>
</dbReference>
<protein>
    <submittedName>
        <fullName evidence="2">CHRD domain-containing protein</fullName>
    </submittedName>
</protein>
<evidence type="ECO:0000259" key="1">
    <source>
        <dbReference type="PROSITE" id="PS50933"/>
    </source>
</evidence>
<dbReference type="PROSITE" id="PS50933">
    <property type="entry name" value="CHRD"/>
    <property type="match status" value="1"/>
</dbReference>
<dbReference type="RefSeq" id="WP_210037786.1">
    <property type="nucleotide sequence ID" value="NZ_JBHLVU010000022.1"/>
</dbReference>
<comment type="caution">
    <text evidence="2">The sequence shown here is derived from an EMBL/GenBank/DDBJ whole genome shotgun (WGS) entry which is preliminary data.</text>
</comment>
<proteinExistence type="predicted"/>
<dbReference type="Pfam" id="PF07452">
    <property type="entry name" value="CHRD"/>
    <property type="match status" value="1"/>
</dbReference>
<sequence>MNEPPPSTRNRIPYQRRGGKDIKTFRAILKGRNEVPPVRTIATGNAVFQLNRTGDKLFFRLVIRNINRVTQAHIHLGQKGVNGPVVAFLFGPSKFGISVKRGVIRGTLTRNDLVGPLQGKTIRDLVRELERGNAYVNVHTIQNPDGEIRGQIFS</sequence>